<sequence length="178" mass="20471">MKMFLTGVSVTKNKGFGNFNVGAYWKRKYKGKQEKEPWFILTNLDSLSEVLKVYRARAGIEAMFKDCKTGGYNLEGSKANNKRLNSLILLIAIAYTATSLKGKTFRQTNQGKYIARLTEKSRRDRRHSNFWIGLYGSLWIHAWEFCSDFISIMMSNNPQKLNNYKKGLQAMSIIDKTA</sequence>
<evidence type="ECO:0008006" key="5">
    <source>
        <dbReference type="Google" id="ProtNLM"/>
    </source>
</evidence>
<dbReference type="AlphaFoldDB" id="Q4BVP6"/>
<protein>
    <recommendedName>
        <fullName evidence="5">Transposase IS4-like domain-containing protein</fullName>
    </recommendedName>
</protein>
<dbReference type="Proteomes" id="UP000003922">
    <property type="component" value="Unassembled WGS sequence"/>
</dbReference>
<comment type="caution">
    <text evidence="2">The sequence shown here is derived from an EMBL/GenBank/DDBJ whole genome shotgun (WGS) entry which is preliminary data.</text>
</comment>
<dbReference type="KEGG" id="cwa:CwatDRAFT_1129"/>
<dbReference type="EMBL" id="AADV02000073">
    <property type="protein sequence ID" value="EAM49388.1"/>
    <property type="molecule type" value="Genomic_DNA"/>
</dbReference>
<reference evidence="2 4" key="3">
    <citation type="submission" date="2005-06" db="EMBL/GenBank/DDBJ databases">
        <title>Sequencing of the draft genome and assembly of Crocosphaera watsonii WH 8501.</title>
        <authorList>
            <consortium name="US DOE Joint Genome Institute (JGI-PGF)"/>
            <person name="Copeland A."/>
            <person name="Lucas S."/>
            <person name="Lapidus A."/>
            <person name="Barry K."/>
            <person name="Detter C."/>
            <person name="Glavina T."/>
            <person name="Hammon N."/>
            <person name="Israni S."/>
            <person name="Pitluck S."/>
            <person name="Richardson P."/>
        </authorList>
    </citation>
    <scope>NUCLEOTIDE SEQUENCE [LARGE SCALE GENOMIC DNA]</scope>
    <source>
        <strain evidence="2 4">WH 8501</strain>
    </source>
</reference>
<reference evidence="2 4" key="1">
    <citation type="submission" date="2004-02" db="EMBL/GenBank/DDBJ databases">
        <authorList>
            <consortium name="DOE Joint Genome Institute"/>
        </authorList>
    </citation>
    <scope>NUCLEOTIDE SEQUENCE [LARGE SCALE GENOMIC DNA]</scope>
    <source>
        <strain evidence="2 4">WH 8501</strain>
    </source>
</reference>
<evidence type="ECO:0000313" key="2">
    <source>
        <dbReference type="EMBL" id="EAM47970.1"/>
    </source>
</evidence>
<dbReference type="SUPFAM" id="SSF53098">
    <property type="entry name" value="Ribonuclease H-like"/>
    <property type="match status" value="1"/>
</dbReference>
<dbReference type="KEGG" id="cwa:CwatDRAFT_0615"/>
<evidence type="ECO:0000313" key="1">
    <source>
        <dbReference type="EMBL" id="EAM47908.1"/>
    </source>
</evidence>
<evidence type="ECO:0000313" key="4">
    <source>
        <dbReference type="Proteomes" id="UP000003922"/>
    </source>
</evidence>
<evidence type="ECO:0000313" key="3">
    <source>
        <dbReference type="EMBL" id="EAM49388.1"/>
    </source>
</evidence>
<dbReference type="InterPro" id="IPR012337">
    <property type="entry name" value="RNaseH-like_sf"/>
</dbReference>
<keyword evidence="4" id="KW-1185">Reference proteome</keyword>
<dbReference type="KEGG" id="cwa:CwatDRAFT_2472"/>
<accession>Q4BVP6</accession>
<gene>
    <name evidence="2" type="ORF">CwatDRAFT_0615</name>
    <name evidence="1" type="ORF">CwatDRAFT_1129</name>
    <name evidence="3" type="ORF">CwatDRAFT_2472</name>
</gene>
<proteinExistence type="predicted"/>
<dbReference type="EMBL" id="AADV02000197">
    <property type="protein sequence ID" value="EAM47970.1"/>
    <property type="molecule type" value="Genomic_DNA"/>
</dbReference>
<name>Q4BVP6_CROWT</name>
<organism evidence="2 4">
    <name type="scientific">Crocosphaera watsonii WH 8501</name>
    <dbReference type="NCBI Taxonomy" id="165597"/>
    <lineage>
        <taxon>Bacteria</taxon>
        <taxon>Bacillati</taxon>
        <taxon>Cyanobacteriota</taxon>
        <taxon>Cyanophyceae</taxon>
        <taxon>Oscillatoriophycideae</taxon>
        <taxon>Chroococcales</taxon>
        <taxon>Aphanothecaceae</taxon>
        <taxon>Crocosphaera</taxon>
    </lineage>
</organism>
<reference evidence="2 4" key="2">
    <citation type="submission" date="2005-06" db="EMBL/GenBank/DDBJ databases">
        <title>Annotation of the draft genome assembly of Crocosphaera watsonii WH 8501.</title>
        <authorList>
            <consortium name="US DOE Joint Genome Institute (JGI-ORNL)"/>
            <person name="Larimer F."/>
            <person name="Land M."/>
        </authorList>
    </citation>
    <scope>NUCLEOTIDE SEQUENCE [LARGE SCALE GENOMIC DNA]</scope>
    <source>
        <strain evidence="2 4">WH 8501</strain>
    </source>
</reference>
<dbReference type="EMBL" id="AADV02000208">
    <property type="protein sequence ID" value="EAM47908.1"/>
    <property type="molecule type" value="Genomic_DNA"/>
</dbReference>
<dbReference type="RefSeq" id="WP_007306889.1">
    <property type="nucleotide sequence ID" value="NZ_AADV02000197.1"/>
</dbReference>